<sequence length="248" mass="27575">MTDTFEDYHLIKGWNKDEFASSSNSSLLEAYASLLKVYIPGSIPAALDFGFGNGEMLQTLKKLQVEEIYGIEANTVLIELARQSGIKAYNSVSEIAVSLEGKLDVITAMHVMEHIEFGALENLFDQFSKLIRPGGYLIAAFPNGESPFSSYSFHSDPTHTTFLTREKCRILALNKPLALVAYKAFPSISRHSKKIRTQLLSAFREIGESFIYFVLSKFIFGNDNIVMNPVAVAVWKNTTTACASINHN</sequence>
<name>A0A5A9XGQ9_9BACT</name>
<organism evidence="1 2">
    <name type="scientific">Oryzomonas rubra</name>
    <dbReference type="NCBI Taxonomy" id="2509454"/>
    <lineage>
        <taxon>Bacteria</taxon>
        <taxon>Pseudomonadati</taxon>
        <taxon>Thermodesulfobacteriota</taxon>
        <taxon>Desulfuromonadia</taxon>
        <taxon>Geobacterales</taxon>
        <taxon>Geobacteraceae</taxon>
        <taxon>Oryzomonas</taxon>
    </lineage>
</organism>
<dbReference type="PANTHER" id="PTHR43861">
    <property type="entry name" value="TRANS-ACONITATE 2-METHYLTRANSFERASE-RELATED"/>
    <property type="match status" value="1"/>
</dbReference>
<dbReference type="Proteomes" id="UP000324298">
    <property type="component" value="Unassembled WGS sequence"/>
</dbReference>
<comment type="caution">
    <text evidence="1">The sequence shown here is derived from an EMBL/GenBank/DDBJ whole genome shotgun (WGS) entry which is preliminary data.</text>
</comment>
<gene>
    <name evidence="1" type="ORF">ET418_10660</name>
</gene>
<keyword evidence="2" id="KW-1185">Reference proteome</keyword>
<evidence type="ECO:0000313" key="2">
    <source>
        <dbReference type="Proteomes" id="UP000324298"/>
    </source>
</evidence>
<reference evidence="1 2" key="1">
    <citation type="submission" date="2019-04" db="EMBL/GenBank/DDBJ databases">
        <title>Geobacter ruber sp. nov., ferric-reducing bacteria isolated from paddy soil.</title>
        <authorList>
            <person name="Xu Z."/>
            <person name="Masuda Y."/>
            <person name="Itoh H."/>
            <person name="Senoo K."/>
        </authorList>
    </citation>
    <scope>NUCLEOTIDE SEQUENCE [LARGE SCALE GENOMIC DNA]</scope>
    <source>
        <strain evidence="1 2">Red88</strain>
    </source>
</reference>
<evidence type="ECO:0000313" key="1">
    <source>
        <dbReference type="EMBL" id="KAA0891239.1"/>
    </source>
</evidence>
<dbReference type="RefSeq" id="WP_149307603.1">
    <property type="nucleotide sequence ID" value="NZ_SRSD01000006.1"/>
</dbReference>
<dbReference type="EMBL" id="SRSD01000006">
    <property type="protein sequence ID" value="KAA0891239.1"/>
    <property type="molecule type" value="Genomic_DNA"/>
</dbReference>
<dbReference type="InterPro" id="IPR029063">
    <property type="entry name" value="SAM-dependent_MTases_sf"/>
</dbReference>
<dbReference type="Gene3D" id="3.40.50.150">
    <property type="entry name" value="Vaccinia Virus protein VP39"/>
    <property type="match status" value="1"/>
</dbReference>
<keyword evidence="1" id="KW-0808">Transferase</keyword>
<dbReference type="GO" id="GO:0032259">
    <property type="term" value="P:methylation"/>
    <property type="evidence" value="ECO:0007669"/>
    <property type="project" value="UniProtKB-KW"/>
</dbReference>
<protein>
    <submittedName>
        <fullName evidence="1">Class I SAM-dependent methyltransferase</fullName>
    </submittedName>
</protein>
<keyword evidence="1" id="KW-0489">Methyltransferase</keyword>
<accession>A0A5A9XGQ9</accession>
<dbReference type="GO" id="GO:0008168">
    <property type="term" value="F:methyltransferase activity"/>
    <property type="evidence" value="ECO:0007669"/>
    <property type="project" value="UniProtKB-KW"/>
</dbReference>
<proteinExistence type="predicted"/>
<dbReference type="AlphaFoldDB" id="A0A5A9XGQ9"/>
<dbReference type="Pfam" id="PF13489">
    <property type="entry name" value="Methyltransf_23"/>
    <property type="match status" value="1"/>
</dbReference>
<dbReference type="SUPFAM" id="SSF53335">
    <property type="entry name" value="S-adenosyl-L-methionine-dependent methyltransferases"/>
    <property type="match status" value="1"/>
</dbReference>
<dbReference type="OrthoDB" id="9769602at2"/>
<dbReference type="CDD" id="cd02440">
    <property type="entry name" value="AdoMet_MTases"/>
    <property type="match status" value="1"/>
</dbReference>